<keyword evidence="1" id="KW-0261">Viral envelope protein</keyword>
<reference evidence="1" key="1">
    <citation type="journal article" date="1994" name="J. Virol.">
        <title>Spatial discontinuities in human immunodeficiency virus type 1 quasispecies derived from epidermal Langerhans cells of a patient with AIDS and evidence for double infection.</title>
        <authorList>
            <person name="Sala M."/>
            <person name="Zambruno G."/>
            <person name="Vartanian J."/>
            <person name="Marconi A."/>
            <person name="Bertazzoni U."/>
            <person name="Wain-Hobson S."/>
        </authorList>
    </citation>
    <scope>NUCLEOTIDE SEQUENCE</scope>
    <source>
        <tissue evidence="1">Epidermis</tissue>
    </source>
</reference>
<sequence>YKTQQQYKEKYTYRTRKSILYNRINNRRHKTGPL</sequence>
<accession>Q78211</accession>
<organism evidence="1">
    <name type="scientific">Human immunodeficiency virus type 1</name>
    <name type="common">HIV-1</name>
    <dbReference type="NCBI Taxonomy" id="11676"/>
    <lineage>
        <taxon>Viruses</taxon>
        <taxon>Riboviria</taxon>
        <taxon>Pararnavirae</taxon>
        <taxon>Artverviricota</taxon>
        <taxon>Revtraviricetes</taxon>
        <taxon>Ortervirales</taxon>
        <taxon>Retroviridae</taxon>
        <taxon>Orthoretrovirinae</taxon>
        <taxon>Lentivirus</taxon>
        <taxon>Lentivirus humimdef1</taxon>
    </lineage>
</organism>
<protein>
    <submittedName>
        <fullName evidence="1">Envelope protein</fullName>
    </submittedName>
</protein>
<organismHost>
    <name type="scientific">Homo sapiens</name>
    <name type="common">Human</name>
    <dbReference type="NCBI Taxonomy" id="9606"/>
</organismHost>
<keyword evidence="1" id="KW-0946">Virion</keyword>
<proteinExistence type="predicted"/>
<evidence type="ECO:0000313" key="1">
    <source>
        <dbReference type="EMBL" id="CAA84156.1"/>
    </source>
</evidence>
<feature type="non-terminal residue" evidence="1">
    <location>
        <position position="34"/>
    </location>
</feature>
<gene>
    <name evidence="1" type="primary">env</name>
</gene>
<feature type="non-terminal residue" evidence="1">
    <location>
        <position position="1"/>
    </location>
</feature>
<name>Q78211_HV1</name>
<dbReference type="EMBL" id="Z34386">
    <property type="protein sequence ID" value="CAA84156.1"/>
    <property type="molecule type" value="Genomic_DNA"/>
</dbReference>
<dbReference type="GO" id="GO:0019031">
    <property type="term" value="C:viral envelope"/>
    <property type="evidence" value="ECO:0007669"/>
    <property type="project" value="UniProtKB-KW"/>
</dbReference>